<evidence type="ECO:0000313" key="5">
    <source>
        <dbReference type="EMBL" id="GIT97160.1"/>
    </source>
</evidence>
<evidence type="ECO:0000259" key="4">
    <source>
        <dbReference type="Pfam" id="PF03389"/>
    </source>
</evidence>
<feature type="region of interest" description="Disordered" evidence="3">
    <location>
        <begin position="391"/>
        <end position="524"/>
    </location>
</feature>
<sequence length="524" mass="60722">MSVAQYRLSVNMIGKSSGRSATAAAAYRAGQRIEDRQTGLVHDYTAKRGVLHTEILTPDNTPDWMLDRTELWNAVHKVETRSNAQLAREIQLSLPHELNDEQRVNLVRRFVDEQCVARGMIADIAIHAPSSHPAADERNHHAHVMLTTREFVGDAWAKNKNRDWHKTEMIEEWREAWADHQNRELERIGSSERVDHRSLEDQGIMREPQKHLGPIATEIERDGRSSHRGNENRAIEARNGLMNDITQAGNVLDAKVAFEQRKLAAWQDAKRNQLRLDQEERQKQFEATLAEDMTAFEASLDAEIGQTKQGISRQHEQVASRLEVRGWRKFVRDITLTTRKDKKQLEQLEYERARVQAEEDRQRQLQEGQQQSQRDIRAAEEMKKARLLEQGLRKAQERREDEGWTMKPGKGVQAAQRASEGQNKPPTLPKTIKPDLQALREQREKTRREREPDIRDRQPYREKQREDQQSRTADPGKGEASGRNEPNKPLDMDAIRREAMKHQDRKRSEKQARGQDIDDDGLDL</sequence>
<gene>
    <name evidence="5" type="ORF">JANAI62_37830</name>
</gene>
<keyword evidence="6" id="KW-1185">Reference proteome</keyword>
<name>A0ABQ4NRX3_9RHOB</name>
<comment type="similarity">
    <text evidence="1">Belongs to the MobA/MobL family.</text>
</comment>
<evidence type="ECO:0000256" key="2">
    <source>
        <dbReference type="ARBA" id="ARBA00022971"/>
    </source>
</evidence>
<comment type="caution">
    <text evidence="5">The sequence shown here is derived from an EMBL/GenBank/DDBJ whole genome shotgun (WGS) entry which is preliminary data.</text>
</comment>
<protein>
    <recommendedName>
        <fullName evidence="4">MobA/MobL protein domain-containing protein</fullName>
    </recommendedName>
</protein>
<dbReference type="NCBIfam" id="NF041496">
    <property type="entry name" value="MobQ"/>
    <property type="match status" value="1"/>
</dbReference>
<organism evidence="5 6">
    <name type="scientific">Jannaschia pagri</name>
    <dbReference type="NCBI Taxonomy" id="2829797"/>
    <lineage>
        <taxon>Bacteria</taxon>
        <taxon>Pseudomonadati</taxon>
        <taxon>Pseudomonadota</taxon>
        <taxon>Alphaproteobacteria</taxon>
        <taxon>Rhodobacterales</taxon>
        <taxon>Roseobacteraceae</taxon>
        <taxon>Jannaschia</taxon>
    </lineage>
</organism>
<feature type="domain" description="MobA/MobL protein" evidence="4">
    <location>
        <begin position="19"/>
        <end position="221"/>
    </location>
</feature>
<evidence type="ECO:0000256" key="1">
    <source>
        <dbReference type="ARBA" id="ARBA00010873"/>
    </source>
</evidence>
<proteinExistence type="inferred from homology"/>
<dbReference type="Proteomes" id="UP000786693">
    <property type="component" value="Unassembled WGS sequence"/>
</dbReference>
<feature type="compositionally biased region" description="Basic and acidic residues" evidence="3">
    <location>
        <begin position="438"/>
        <end position="516"/>
    </location>
</feature>
<keyword evidence="2" id="KW-0184">Conjugation</keyword>
<dbReference type="Gene3D" id="3.30.930.30">
    <property type="match status" value="1"/>
</dbReference>
<evidence type="ECO:0000256" key="3">
    <source>
        <dbReference type="SAM" id="MobiDB-lite"/>
    </source>
</evidence>
<dbReference type="Pfam" id="PF03389">
    <property type="entry name" value="MobA_MobL"/>
    <property type="match status" value="1"/>
</dbReference>
<reference evidence="5 6" key="1">
    <citation type="submission" date="2021-05" db="EMBL/GenBank/DDBJ databases">
        <title>Bacteria Genome sequencing.</title>
        <authorList>
            <person name="Takabe Y."/>
            <person name="Nakajima Y."/>
            <person name="Suzuki S."/>
            <person name="Shiozaki T."/>
        </authorList>
    </citation>
    <scope>NUCLEOTIDE SEQUENCE [LARGE SCALE GENOMIC DNA]</scope>
    <source>
        <strain evidence="5 6">AI_62</strain>
    </source>
</reference>
<dbReference type="InterPro" id="IPR005053">
    <property type="entry name" value="MobA_MobL"/>
</dbReference>
<feature type="compositionally biased region" description="Basic and acidic residues" evidence="3">
    <location>
        <begin position="391"/>
        <end position="404"/>
    </location>
</feature>
<dbReference type="EMBL" id="BPFH01000013">
    <property type="protein sequence ID" value="GIT97160.1"/>
    <property type="molecule type" value="Genomic_DNA"/>
</dbReference>
<evidence type="ECO:0000313" key="6">
    <source>
        <dbReference type="Proteomes" id="UP000786693"/>
    </source>
</evidence>
<accession>A0ABQ4NRX3</accession>